<dbReference type="InterPro" id="IPR023865">
    <property type="entry name" value="Aliphatic_acid_kinase_CS"/>
</dbReference>
<organism evidence="11 12">
    <name type="scientific">Hornefia porci</name>
    <dbReference type="NCBI Taxonomy" id="2652292"/>
    <lineage>
        <taxon>Bacteria</taxon>
        <taxon>Bacillati</taxon>
        <taxon>Bacillota</taxon>
        <taxon>Clostridia</taxon>
        <taxon>Peptostreptococcales</taxon>
        <taxon>Anaerovoracaceae</taxon>
        <taxon>Hornefia</taxon>
    </lineage>
</organism>
<comment type="caution">
    <text evidence="11">The sequence shown here is derived from an EMBL/GenBank/DDBJ whole genome shotgun (WGS) entry which is preliminary data.</text>
</comment>
<evidence type="ECO:0000313" key="11">
    <source>
        <dbReference type="EMBL" id="OLR55163.1"/>
    </source>
</evidence>
<keyword evidence="3 9" id="KW-0963">Cytoplasm</keyword>
<dbReference type="Gene3D" id="3.30.420.40">
    <property type="match status" value="2"/>
</dbReference>
<comment type="similarity">
    <text evidence="2 9 10">Belongs to the acetokinase family.</text>
</comment>
<keyword evidence="12" id="KW-1185">Reference proteome</keyword>
<dbReference type="PANTHER" id="PTHR21060:SF3">
    <property type="entry name" value="BUTYRATE KINASE 2-RELATED"/>
    <property type="match status" value="1"/>
</dbReference>
<dbReference type="EC" id="2.7.2.7" evidence="9"/>
<dbReference type="GO" id="GO:0008776">
    <property type="term" value="F:acetate kinase activity"/>
    <property type="evidence" value="ECO:0007669"/>
    <property type="project" value="TreeGrafter"/>
</dbReference>
<keyword evidence="6 9" id="KW-0418">Kinase</keyword>
<dbReference type="OrthoDB" id="9771859at2"/>
<evidence type="ECO:0000256" key="7">
    <source>
        <dbReference type="ARBA" id="ARBA00022840"/>
    </source>
</evidence>
<dbReference type="HAMAP" id="MF_00542">
    <property type="entry name" value="Butyrate_kinase"/>
    <property type="match status" value="1"/>
</dbReference>
<evidence type="ECO:0000256" key="3">
    <source>
        <dbReference type="ARBA" id="ARBA00022490"/>
    </source>
</evidence>
<gene>
    <name evidence="9" type="primary">buk</name>
    <name evidence="11" type="ORF">BHK98_03245</name>
</gene>
<evidence type="ECO:0000256" key="2">
    <source>
        <dbReference type="ARBA" id="ARBA00008748"/>
    </source>
</evidence>
<sequence length="370" mass="39988">MSIRQLIINPGSTSTKLAVYEDEKEIAGESVSHSPEELAACGGLYEQIPFRLKAIRRFIDKQNLSVSDFDDIMCRGGMVWGIGTGGYRVNDELVTALSHEEYASPHASDLGGILGKMLGDEAGVDAYIYDAVTGASLPKVAQITGFPEIVRRSSCHVLNMHAMAERFAQDQGVAYDSLRLIIAHMGGGVSLCAIENGQIVDSIGDDDGPFSPERSGFTQILPIVRLCYSGNYTYEEMKSMIRGNGGLKAYLGTSDAREIEKMIADGNKEAALLYRAQAYQISKGIGELSIVHKGKCDGVILTGGLAYSGMLTAMIEEYAGFIAPVYIYPGEHEMQALALGGLRIMTGKEESREFHLDDIRASGQMTFAAP</sequence>
<dbReference type="EMBL" id="MJIE01000001">
    <property type="protein sequence ID" value="OLR55163.1"/>
    <property type="molecule type" value="Genomic_DNA"/>
</dbReference>
<evidence type="ECO:0000256" key="8">
    <source>
        <dbReference type="ARBA" id="ARBA00048596"/>
    </source>
</evidence>
<dbReference type="CDD" id="cd24011">
    <property type="entry name" value="ASKHA_NBD_BK"/>
    <property type="match status" value="1"/>
</dbReference>
<dbReference type="PRINTS" id="PR00471">
    <property type="entry name" value="ACETATEKNASE"/>
</dbReference>
<dbReference type="Pfam" id="PF00871">
    <property type="entry name" value="Acetate_kinase"/>
    <property type="match status" value="1"/>
</dbReference>
<dbReference type="GO" id="GO:0047761">
    <property type="term" value="F:butyrate kinase activity"/>
    <property type="evidence" value="ECO:0007669"/>
    <property type="project" value="UniProtKB-UniRule"/>
</dbReference>
<dbReference type="PIRSF" id="PIRSF036458">
    <property type="entry name" value="Butyrate_kin"/>
    <property type="match status" value="1"/>
</dbReference>
<evidence type="ECO:0000256" key="6">
    <source>
        <dbReference type="ARBA" id="ARBA00022777"/>
    </source>
</evidence>
<dbReference type="PANTHER" id="PTHR21060">
    <property type="entry name" value="ACETATE KINASE"/>
    <property type="match status" value="1"/>
</dbReference>
<keyword evidence="7 9" id="KW-0067">ATP-binding</keyword>
<accession>A0A1Q9JG52</accession>
<protein>
    <recommendedName>
        <fullName evidence="9">Probable butyrate kinase</fullName>
        <shortName evidence="9">BK</shortName>
        <ecNumber evidence="9">2.7.2.7</ecNumber>
    </recommendedName>
    <alternativeName>
        <fullName evidence="9">Branched-chain carboxylic acid kinase</fullName>
    </alternativeName>
</protein>
<keyword evidence="5 9" id="KW-0547">Nucleotide-binding</keyword>
<dbReference type="NCBIfam" id="NF002834">
    <property type="entry name" value="PRK03011.1-5"/>
    <property type="match status" value="1"/>
</dbReference>
<evidence type="ECO:0000256" key="1">
    <source>
        <dbReference type="ARBA" id="ARBA00004496"/>
    </source>
</evidence>
<dbReference type="GO" id="GO:0006083">
    <property type="term" value="P:acetate metabolic process"/>
    <property type="evidence" value="ECO:0007669"/>
    <property type="project" value="TreeGrafter"/>
</dbReference>
<evidence type="ECO:0000256" key="5">
    <source>
        <dbReference type="ARBA" id="ARBA00022741"/>
    </source>
</evidence>
<evidence type="ECO:0000256" key="10">
    <source>
        <dbReference type="RuleBase" id="RU003835"/>
    </source>
</evidence>
<dbReference type="NCBIfam" id="TIGR02707">
    <property type="entry name" value="butyr_kinase"/>
    <property type="match status" value="1"/>
</dbReference>
<keyword evidence="4 9" id="KW-0808">Transferase</keyword>
<dbReference type="GO" id="GO:0005737">
    <property type="term" value="C:cytoplasm"/>
    <property type="evidence" value="ECO:0007669"/>
    <property type="project" value="UniProtKB-SubCell"/>
</dbReference>
<comment type="catalytic activity">
    <reaction evidence="8 9">
        <text>butanoate + ATP = butanoyl phosphate + ADP</text>
        <dbReference type="Rhea" id="RHEA:13585"/>
        <dbReference type="ChEBI" id="CHEBI:17968"/>
        <dbReference type="ChEBI" id="CHEBI:30616"/>
        <dbReference type="ChEBI" id="CHEBI:58079"/>
        <dbReference type="ChEBI" id="CHEBI:456216"/>
        <dbReference type="EC" id="2.7.2.7"/>
    </reaction>
</comment>
<dbReference type="AlphaFoldDB" id="A0A1Q9JG52"/>
<dbReference type="Proteomes" id="UP000187404">
    <property type="component" value="Unassembled WGS sequence"/>
</dbReference>
<dbReference type="InterPro" id="IPR043129">
    <property type="entry name" value="ATPase_NBD"/>
</dbReference>
<dbReference type="GO" id="GO:0005524">
    <property type="term" value="F:ATP binding"/>
    <property type="evidence" value="ECO:0007669"/>
    <property type="project" value="UniProtKB-KW"/>
</dbReference>
<dbReference type="STRING" id="1261640.BHK98_03245"/>
<dbReference type="PROSITE" id="PS01076">
    <property type="entry name" value="ACETATE_KINASE_2"/>
    <property type="match status" value="1"/>
</dbReference>
<dbReference type="InterPro" id="IPR000890">
    <property type="entry name" value="Aliphatic_acid_kin_short-chain"/>
</dbReference>
<name>A0A1Q9JG52_9FIRM</name>
<evidence type="ECO:0000256" key="9">
    <source>
        <dbReference type="HAMAP-Rule" id="MF_00542"/>
    </source>
</evidence>
<evidence type="ECO:0000313" key="12">
    <source>
        <dbReference type="Proteomes" id="UP000187404"/>
    </source>
</evidence>
<proteinExistence type="inferred from homology"/>
<dbReference type="SUPFAM" id="SSF53067">
    <property type="entry name" value="Actin-like ATPase domain"/>
    <property type="match status" value="2"/>
</dbReference>
<comment type="subcellular location">
    <subcellularLocation>
        <location evidence="1 9">Cytoplasm</location>
    </subcellularLocation>
</comment>
<evidence type="ECO:0000256" key="4">
    <source>
        <dbReference type="ARBA" id="ARBA00022679"/>
    </source>
</evidence>
<reference evidence="11 12" key="1">
    <citation type="journal article" date="2016" name="Appl. Environ. Microbiol.">
        <title>Function and Phylogeny of Bacterial Butyryl Coenzyme A:Acetate Transferases and Their Diversity in the Proximal Colon of Swine.</title>
        <authorList>
            <person name="Trachsel J."/>
            <person name="Bayles D.O."/>
            <person name="Looft T."/>
            <person name="Levine U.Y."/>
            <person name="Allen H.K."/>
        </authorList>
    </citation>
    <scope>NUCLEOTIDE SEQUENCE [LARGE SCALE GENOMIC DNA]</scope>
    <source>
        <strain evidence="11 12">68-3-10</strain>
    </source>
</reference>
<dbReference type="InterPro" id="IPR011245">
    <property type="entry name" value="Butyrate_kin"/>
</dbReference>
<dbReference type="RefSeq" id="WP_075712163.1">
    <property type="nucleotide sequence ID" value="NZ_MJIE01000001.1"/>
</dbReference>